<evidence type="ECO:0000256" key="1">
    <source>
        <dbReference type="ARBA" id="ARBA00022664"/>
    </source>
</evidence>
<keyword evidence="1" id="KW-0507">mRNA processing</keyword>
<dbReference type="InterPro" id="IPR036875">
    <property type="entry name" value="Znf_CCHC_sf"/>
</dbReference>
<sequence>MEGRIDGPKAGKVPEDPERGYDKVSENNKEKRDDKNAPKGGYHPGEKKYPRSKLSREERDRLRAEQRCFTCKEVGHESRNCPRRRQAKAPVILTGAVNIAEVEANGARAREVDLSLGSMSLRHSDAEIGDLSPSPPYTPSDLESLLREEWDDYFDRAVDNTVMEGGSNRPINEDNGIREYLRLAFCEYFGVDHDSQRFTVTELDSFPYLQYEVTDRENPSDSGYLVSSEEFELEQFSVEW</sequence>
<gene>
    <name evidence="5" type="ORF">M378DRAFT_182113</name>
</gene>
<dbReference type="EMBL" id="KN818464">
    <property type="protein sequence ID" value="KIL55873.1"/>
    <property type="molecule type" value="Genomic_DNA"/>
</dbReference>
<name>A0A0C2WIB0_AMAMK</name>
<evidence type="ECO:0000259" key="4">
    <source>
        <dbReference type="PROSITE" id="PS50158"/>
    </source>
</evidence>
<dbReference type="PROSITE" id="PS50158">
    <property type="entry name" value="ZF_CCHC"/>
    <property type="match status" value="1"/>
</dbReference>
<evidence type="ECO:0000313" key="6">
    <source>
        <dbReference type="Proteomes" id="UP000054549"/>
    </source>
</evidence>
<feature type="domain" description="CCHC-type" evidence="4">
    <location>
        <begin position="67"/>
        <end position="83"/>
    </location>
</feature>
<dbReference type="AlphaFoldDB" id="A0A0C2WIB0"/>
<dbReference type="SUPFAM" id="SSF57756">
    <property type="entry name" value="Retrovirus zinc finger-like domains"/>
    <property type="match status" value="1"/>
</dbReference>
<evidence type="ECO:0000256" key="3">
    <source>
        <dbReference type="SAM" id="MobiDB-lite"/>
    </source>
</evidence>
<dbReference type="Gene3D" id="4.10.60.10">
    <property type="entry name" value="Zinc finger, CCHC-type"/>
    <property type="match status" value="1"/>
</dbReference>
<dbReference type="HOGENOM" id="CLU_1158742_0_0_1"/>
<proteinExistence type="predicted"/>
<feature type="compositionally biased region" description="Basic and acidic residues" evidence="3">
    <location>
        <begin position="44"/>
        <end position="60"/>
    </location>
</feature>
<dbReference type="InParanoid" id="A0A0C2WIB0"/>
<keyword evidence="2" id="KW-0863">Zinc-finger</keyword>
<feature type="region of interest" description="Disordered" evidence="3">
    <location>
        <begin position="1"/>
        <end position="60"/>
    </location>
</feature>
<dbReference type="OrthoDB" id="3205788at2759"/>
<dbReference type="InterPro" id="IPR001878">
    <property type="entry name" value="Znf_CCHC"/>
</dbReference>
<protein>
    <recommendedName>
        <fullName evidence="4">CCHC-type domain-containing protein</fullName>
    </recommendedName>
</protein>
<evidence type="ECO:0000256" key="2">
    <source>
        <dbReference type="PROSITE-ProRule" id="PRU00047"/>
    </source>
</evidence>
<dbReference type="GO" id="GO:0006397">
    <property type="term" value="P:mRNA processing"/>
    <property type="evidence" value="ECO:0007669"/>
    <property type="project" value="UniProtKB-KW"/>
</dbReference>
<organism evidence="5 6">
    <name type="scientific">Amanita muscaria (strain Koide BX008)</name>
    <dbReference type="NCBI Taxonomy" id="946122"/>
    <lineage>
        <taxon>Eukaryota</taxon>
        <taxon>Fungi</taxon>
        <taxon>Dikarya</taxon>
        <taxon>Basidiomycota</taxon>
        <taxon>Agaricomycotina</taxon>
        <taxon>Agaricomycetes</taxon>
        <taxon>Agaricomycetidae</taxon>
        <taxon>Agaricales</taxon>
        <taxon>Pluteineae</taxon>
        <taxon>Amanitaceae</taxon>
        <taxon>Amanita</taxon>
    </lineage>
</organism>
<evidence type="ECO:0000313" key="5">
    <source>
        <dbReference type="EMBL" id="KIL55873.1"/>
    </source>
</evidence>
<reference evidence="5 6" key="1">
    <citation type="submission" date="2014-04" db="EMBL/GenBank/DDBJ databases">
        <title>Evolutionary Origins and Diversification of the Mycorrhizal Mutualists.</title>
        <authorList>
            <consortium name="DOE Joint Genome Institute"/>
            <consortium name="Mycorrhizal Genomics Consortium"/>
            <person name="Kohler A."/>
            <person name="Kuo A."/>
            <person name="Nagy L.G."/>
            <person name="Floudas D."/>
            <person name="Copeland A."/>
            <person name="Barry K.W."/>
            <person name="Cichocki N."/>
            <person name="Veneault-Fourrey C."/>
            <person name="LaButti K."/>
            <person name="Lindquist E.A."/>
            <person name="Lipzen A."/>
            <person name="Lundell T."/>
            <person name="Morin E."/>
            <person name="Murat C."/>
            <person name="Riley R."/>
            <person name="Ohm R."/>
            <person name="Sun H."/>
            <person name="Tunlid A."/>
            <person name="Henrissat B."/>
            <person name="Grigoriev I.V."/>
            <person name="Hibbett D.S."/>
            <person name="Martin F."/>
        </authorList>
    </citation>
    <scope>NUCLEOTIDE SEQUENCE [LARGE SCALE GENOMIC DNA]</scope>
    <source>
        <strain evidence="5 6">Koide BX008</strain>
    </source>
</reference>
<feature type="compositionally biased region" description="Basic and acidic residues" evidence="3">
    <location>
        <begin position="1"/>
        <end position="37"/>
    </location>
</feature>
<accession>A0A0C2WIB0</accession>
<dbReference type="GO" id="GO:0003676">
    <property type="term" value="F:nucleic acid binding"/>
    <property type="evidence" value="ECO:0007669"/>
    <property type="project" value="InterPro"/>
</dbReference>
<dbReference type="Proteomes" id="UP000054549">
    <property type="component" value="Unassembled WGS sequence"/>
</dbReference>
<keyword evidence="6" id="KW-1185">Reference proteome</keyword>
<keyword evidence="2" id="KW-0479">Metal-binding</keyword>
<feature type="non-terminal residue" evidence="5">
    <location>
        <position position="240"/>
    </location>
</feature>
<dbReference type="GO" id="GO:0008270">
    <property type="term" value="F:zinc ion binding"/>
    <property type="evidence" value="ECO:0007669"/>
    <property type="project" value="UniProtKB-KW"/>
</dbReference>
<keyword evidence="2" id="KW-0862">Zinc</keyword>